<accession>E9D7U2</accession>
<organism evidence="3">
    <name type="scientific">Coccidioides posadasii (strain RMSCC 757 / Silveira)</name>
    <name type="common">Valley fever fungus</name>
    <dbReference type="NCBI Taxonomy" id="443226"/>
    <lineage>
        <taxon>Eukaryota</taxon>
        <taxon>Fungi</taxon>
        <taxon>Dikarya</taxon>
        <taxon>Ascomycota</taxon>
        <taxon>Pezizomycotina</taxon>
        <taxon>Eurotiomycetes</taxon>
        <taxon>Eurotiomycetidae</taxon>
        <taxon>Onygenales</taxon>
        <taxon>Onygenaceae</taxon>
        <taxon>Coccidioides</taxon>
    </lineage>
</organism>
<dbReference type="VEuPathDB" id="FungiDB:CPSG_05894"/>
<reference evidence="3" key="1">
    <citation type="journal article" date="2010" name="Genome Res.">
        <title>Population genomic sequencing of Coccidioides fungi reveals recent hybridization and transposon control.</title>
        <authorList>
            <person name="Neafsey D.E."/>
            <person name="Barker B.M."/>
            <person name="Sharpton T.J."/>
            <person name="Stajich J.E."/>
            <person name="Park D.J."/>
            <person name="Whiston E."/>
            <person name="Hung C.-Y."/>
            <person name="McMahan C."/>
            <person name="White J."/>
            <person name="Sykes S."/>
            <person name="Heiman D."/>
            <person name="Young S."/>
            <person name="Zeng Q."/>
            <person name="Abouelleil A."/>
            <person name="Aftuck L."/>
            <person name="Bessette D."/>
            <person name="Brown A."/>
            <person name="FitzGerald M."/>
            <person name="Lui A."/>
            <person name="Macdonald J.P."/>
            <person name="Priest M."/>
            <person name="Orbach M.J."/>
            <person name="Galgiani J.N."/>
            <person name="Kirkland T.N."/>
            <person name="Cole G.T."/>
            <person name="Birren B.W."/>
            <person name="Henn M.R."/>
            <person name="Taylor J.W."/>
            <person name="Rounsley S.D."/>
        </authorList>
    </citation>
    <scope>NUCLEOTIDE SEQUENCE [LARGE SCALE GENOMIC DNA]</scope>
    <source>
        <strain evidence="3">RMSCC 757 / Silveira</strain>
    </source>
</reference>
<dbReference type="EMBL" id="GL636494">
    <property type="protein sequence ID" value="EFW17451.1"/>
    <property type="molecule type" value="Genomic_DNA"/>
</dbReference>
<evidence type="ECO:0000313" key="3">
    <source>
        <dbReference type="Proteomes" id="UP000002497"/>
    </source>
</evidence>
<protein>
    <submittedName>
        <fullName evidence="2">Predicted protein</fullName>
    </submittedName>
</protein>
<gene>
    <name evidence="2" type="ORF">CPSG_05894</name>
</gene>
<name>E9D7U2_COCPS</name>
<evidence type="ECO:0000313" key="2">
    <source>
        <dbReference type="EMBL" id="EFW17451.1"/>
    </source>
</evidence>
<reference evidence="3" key="2">
    <citation type="submission" date="2010-03" db="EMBL/GenBank/DDBJ databases">
        <title>The genome sequence of Coccidioides posadasii strain Silveira.</title>
        <authorList>
            <consortium name="The Broad Institute Genome Sequencing Center for Infectious Disease"/>
            <person name="Neafsey D."/>
            <person name="Orbach M."/>
            <person name="Henn M.R."/>
            <person name="Cole G.T."/>
            <person name="Galgiani J."/>
            <person name="Gardner M.J."/>
            <person name="Kirkland T.N."/>
            <person name="Taylor J.W."/>
            <person name="Young S.K."/>
            <person name="Zeng Q."/>
            <person name="Koehrsen M."/>
            <person name="Alvarado L."/>
            <person name="Berlin A."/>
            <person name="Borenstein D."/>
            <person name="Chapman S.B."/>
            <person name="Chen Z."/>
            <person name="Engels R."/>
            <person name="Freedman E."/>
            <person name="Gellesch M."/>
            <person name="Goldberg J."/>
            <person name="Griggs A."/>
            <person name="Gujja S."/>
            <person name="Heilman E."/>
            <person name="Heiman D."/>
            <person name="Howarth C."/>
            <person name="Jen D."/>
            <person name="Larson L."/>
            <person name="Mehta T."/>
            <person name="Neiman D."/>
            <person name="Park D."/>
            <person name="Pearson M."/>
            <person name="Richards J."/>
            <person name="Roberts A."/>
            <person name="Saif S."/>
            <person name="Shea T."/>
            <person name="Shenoy N."/>
            <person name="Sisk P."/>
            <person name="Stolte C."/>
            <person name="Sykes S."/>
            <person name="Walk T."/>
            <person name="White J."/>
            <person name="Yandava C."/>
            <person name="Haas B."/>
            <person name="Nusbaum C."/>
            <person name="Birren B."/>
        </authorList>
    </citation>
    <scope>NUCLEOTIDE SEQUENCE [LARGE SCALE GENOMIC DNA]</scope>
    <source>
        <strain evidence="3">RMSCC 757 / Silveira</strain>
    </source>
</reference>
<proteinExistence type="predicted"/>
<dbReference type="HOGENOM" id="CLU_1758648_0_0_1"/>
<evidence type="ECO:0000256" key="1">
    <source>
        <dbReference type="SAM" id="MobiDB-lite"/>
    </source>
</evidence>
<sequence length="148" mass="15937">MAICADRFAKDSGEKRLILVKIEAARLRRVEQGSHPSKRRSLTRPPPLQQMGLFHDAGSLRAGVAASTQMSGGAADQTKALASICHSASAQHGKRPKGDSLCCLRGIARNSADWMWASVLAAHAARQGRQQPEVKGAWRGVKTRQVMG</sequence>
<feature type="region of interest" description="Disordered" evidence="1">
    <location>
        <begin position="29"/>
        <end position="50"/>
    </location>
</feature>
<keyword evidence="3" id="KW-1185">Reference proteome</keyword>
<dbReference type="AlphaFoldDB" id="E9D7U2"/>
<dbReference type="Proteomes" id="UP000002497">
    <property type="component" value="Unassembled WGS sequence"/>
</dbReference>